<feature type="transmembrane region" description="Helical" evidence="1">
    <location>
        <begin position="128"/>
        <end position="151"/>
    </location>
</feature>
<dbReference type="PANTHER" id="PTHR31134:SF1">
    <property type="entry name" value="TRANSMEMBRANE PROTEIN 128"/>
    <property type="match status" value="1"/>
</dbReference>
<reference evidence="2" key="3">
    <citation type="submission" date="2025-09" db="UniProtKB">
        <authorList>
            <consortium name="Ensembl"/>
        </authorList>
    </citation>
    <scope>IDENTIFICATION</scope>
</reference>
<reference evidence="3" key="1">
    <citation type="submission" date="2018-06" db="EMBL/GenBank/DDBJ databases">
        <title>Genome assembly of Danube salmon.</title>
        <authorList>
            <person name="Macqueen D.J."/>
            <person name="Gundappa M.K."/>
        </authorList>
    </citation>
    <scope>NUCLEOTIDE SEQUENCE [LARGE SCALE GENOMIC DNA]</scope>
</reference>
<name>A0A4W5KUR3_9TELE</name>
<keyword evidence="1" id="KW-0812">Transmembrane</keyword>
<dbReference type="PANTHER" id="PTHR31134">
    <property type="entry name" value="TRANSMEMBRANE PROTEIN 128"/>
    <property type="match status" value="1"/>
</dbReference>
<keyword evidence="3" id="KW-1185">Reference proteome</keyword>
<dbReference type="Pfam" id="PF20479">
    <property type="entry name" value="TMEM128"/>
    <property type="match status" value="1"/>
</dbReference>
<dbReference type="Proteomes" id="UP000314982">
    <property type="component" value="Unassembled WGS sequence"/>
</dbReference>
<dbReference type="InterPro" id="IPR033579">
    <property type="entry name" value="TMEM128"/>
</dbReference>
<evidence type="ECO:0000256" key="1">
    <source>
        <dbReference type="SAM" id="Phobius"/>
    </source>
</evidence>
<keyword evidence="1" id="KW-1133">Transmembrane helix</keyword>
<protein>
    <submittedName>
        <fullName evidence="2">Uncharacterized protein</fullName>
    </submittedName>
</protein>
<proteinExistence type="predicted"/>
<accession>A0A4W5KUR3</accession>
<organism evidence="2 3">
    <name type="scientific">Hucho hucho</name>
    <name type="common">huchen</name>
    <dbReference type="NCBI Taxonomy" id="62062"/>
    <lineage>
        <taxon>Eukaryota</taxon>
        <taxon>Metazoa</taxon>
        <taxon>Chordata</taxon>
        <taxon>Craniata</taxon>
        <taxon>Vertebrata</taxon>
        <taxon>Euteleostomi</taxon>
        <taxon>Actinopterygii</taxon>
        <taxon>Neopterygii</taxon>
        <taxon>Teleostei</taxon>
        <taxon>Protacanthopterygii</taxon>
        <taxon>Salmoniformes</taxon>
        <taxon>Salmonidae</taxon>
        <taxon>Salmoninae</taxon>
        <taxon>Hucho</taxon>
    </lineage>
</organism>
<feature type="transmembrane region" description="Helical" evidence="1">
    <location>
        <begin position="34"/>
        <end position="53"/>
    </location>
</feature>
<evidence type="ECO:0000313" key="2">
    <source>
        <dbReference type="Ensembl" id="ENSHHUP00000020442.1"/>
    </source>
</evidence>
<keyword evidence="1" id="KW-0472">Membrane</keyword>
<dbReference type="Ensembl" id="ENSHHUT00000021204.1">
    <property type="protein sequence ID" value="ENSHHUP00000020442.1"/>
    <property type="gene ID" value="ENSHHUG00000012801.1"/>
</dbReference>
<sequence length="154" mass="17415">ILDATLDEEIEDLKKRSLPKAPSKAEWLSTKLHALLWVGGACLLAYYLDVALLQHRRRLRRCKWLHHGVPGALAAVCTQGGLGVECVLSTHDPHCDHRRSRRRTWVCARSTWHPTRCDCSLILGLWPVWGLFTPGILFVLFLGTLMTAHFLPAM</sequence>
<reference evidence="2" key="2">
    <citation type="submission" date="2025-08" db="UniProtKB">
        <authorList>
            <consortium name="Ensembl"/>
        </authorList>
    </citation>
    <scope>IDENTIFICATION</scope>
</reference>
<dbReference type="AlphaFoldDB" id="A0A4W5KUR3"/>
<evidence type="ECO:0000313" key="3">
    <source>
        <dbReference type="Proteomes" id="UP000314982"/>
    </source>
</evidence>